<protein>
    <submittedName>
        <fullName evidence="2">Ricin-type beta-trefoil lectin domain protein</fullName>
    </submittedName>
</protein>
<comment type="caution">
    <text evidence="2">The sequence shown here is derived from an EMBL/GenBank/DDBJ whole genome shotgun (WGS) entry which is preliminary data.</text>
</comment>
<dbReference type="Proteomes" id="UP001595833">
    <property type="component" value="Unassembled WGS sequence"/>
</dbReference>
<evidence type="ECO:0000313" key="3">
    <source>
        <dbReference type="Proteomes" id="UP001595833"/>
    </source>
</evidence>
<sequence>MNVGSNGSCLDLSSYASGTPATLYPCYSAPSQQWVLTAAGKIRNVGGDECLDLQSYATGTPAVVHTCYSTPSQVWDGV</sequence>
<dbReference type="SUPFAM" id="SSF50370">
    <property type="entry name" value="Ricin B-like lectins"/>
    <property type="match status" value="1"/>
</dbReference>
<dbReference type="Gene3D" id="2.80.10.50">
    <property type="match status" value="1"/>
</dbReference>
<dbReference type="InterPro" id="IPR000772">
    <property type="entry name" value="Ricin_B_lectin"/>
</dbReference>
<accession>A0ABV9XWV3</accession>
<dbReference type="PROSITE" id="PS50231">
    <property type="entry name" value="RICIN_B_LECTIN"/>
    <property type="match status" value="1"/>
</dbReference>
<keyword evidence="3" id="KW-1185">Reference proteome</keyword>
<feature type="domain" description="Ricin B lectin" evidence="1">
    <location>
        <begin position="5"/>
        <end position="76"/>
    </location>
</feature>
<dbReference type="RefSeq" id="WP_344034231.1">
    <property type="nucleotide sequence ID" value="NZ_BAAAKE010000001.1"/>
</dbReference>
<gene>
    <name evidence="2" type="ORF">ACFPFM_11945</name>
</gene>
<reference evidence="3" key="1">
    <citation type="journal article" date="2019" name="Int. J. Syst. Evol. Microbiol.">
        <title>The Global Catalogue of Microorganisms (GCM) 10K type strain sequencing project: providing services to taxonomists for standard genome sequencing and annotation.</title>
        <authorList>
            <consortium name="The Broad Institute Genomics Platform"/>
            <consortium name="The Broad Institute Genome Sequencing Center for Infectious Disease"/>
            <person name="Wu L."/>
            <person name="Ma J."/>
        </authorList>
    </citation>
    <scope>NUCLEOTIDE SEQUENCE [LARGE SCALE GENOMIC DNA]</scope>
    <source>
        <strain evidence="3">KCTC 12848</strain>
    </source>
</reference>
<proteinExistence type="predicted"/>
<evidence type="ECO:0000313" key="2">
    <source>
        <dbReference type="EMBL" id="MFC5054463.1"/>
    </source>
</evidence>
<dbReference type="InterPro" id="IPR035992">
    <property type="entry name" value="Ricin_B-like_lectins"/>
</dbReference>
<dbReference type="EMBL" id="JBHSJB010000011">
    <property type="protein sequence ID" value="MFC5054463.1"/>
    <property type="molecule type" value="Genomic_DNA"/>
</dbReference>
<organism evidence="2 3">
    <name type="scientific">Saccharothrix xinjiangensis</name>
    <dbReference type="NCBI Taxonomy" id="204798"/>
    <lineage>
        <taxon>Bacteria</taxon>
        <taxon>Bacillati</taxon>
        <taxon>Actinomycetota</taxon>
        <taxon>Actinomycetes</taxon>
        <taxon>Pseudonocardiales</taxon>
        <taxon>Pseudonocardiaceae</taxon>
        <taxon>Saccharothrix</taxon>
    </lineage>
</organism>
<evidence type="ECO:0000259" key="1">
    <source>
        <dbReference type="Pfam" id="PF00652"/>
    </source>
</evidence>
<name>A0ABV9XWV3_9PSEU</name>
<dbReference type="Pfam" id="PF00652">
    <property type="entry name" value="Ricin_B_lectin"/>
    <property type="match status" value="1"/>
</dbReference>